<keyword evidence="3" id="KW-0732">Signal</keyword>
<keyword evidence="2" id="KW-0472">Membrane</keyword>
<keyword evidence="2" id="KW-0812">Transmembrane</keyword>
<organism evidence="4 5">
    <name type="scientific">Ascosphaera apis ARSEF 7405</name>
    <dbReference type="NCBI Taxonomy" id="392613"/>
    <lineage>
        <taxon>Eukaryota</taxon>
        <taxon>Fungi</taxon>
        <taxon>Dikarya</taxon>
        <taxon>Ascomycota</taxon>
        <taxon>Pezizomycotina</taxon>
        <taxon>Eurotiomycetes</taxon>
        <taxon>Eurotiomycetidae</taxon>
        <taxon>Onygenales</taxon>
        <taxon>Ascosphaeraceae</taxon>
        <taxon>Ascosphaera</taxon>
    </lineage>
</organism>
<evidence type="ECO:0000313" key="5">
    <source>
        <dbReference type="Proteomes" id="UP000242877"/>
    </source>
</evidence>
<comment type="caution">
    <text evidence="4">The sequence shown here is derived from an EMBL/GenBank/DDBJ whole genome shotgun (WGS) entry which is preliminary data.</text>
</comment>
<evidence type="ECO:0000256" key="2">
    <source>
        <dbReference type="SAM" id="Phobius"/>
    </source>
</evidence>
<sequence length="292" mass="31782">MQNSFCGSPLWALFLFLSVLWGTASAAITFTNPPSTRTNAFNNHDLLDISWTGGSPENYGLVLHQDQGGNEVQYFITFKNASLGASGNSFIWPIDIGAFGDRGKFKYDQGDETTFSLRMYASTQDPAILAQTANFAIQEPAEGEGPAIWYREQRIDLHGGSQNEICDNLTPGAKAGIGIGVVVAVILLGLNTAWFILSTKRKHQAQQALEAHQLQQQQQMIPPAIPNPQLFAPLSIPPPPPFFPGPPLPTSIYGNDQNHSYTNIAPVVNRPPPRDIDTDSKREPAELPGNGD</sequence>
<accession>A0A162I0I2</accession>
<feature type="region of interest" description="Disordered" evidence="1">
    <location>
        <begin position="247"/>
        <end position="292"/>
    </location>
</feature>
<feature type="signal peptide" evidence="3">
    <location>
        <begin position="1"/>
        <end position="26"/>
    </location>
</feature>
<evidence type="ECO:0008006" key="6">
    <source>
        <dbReference type="Google" id="ProtNLM"/>
    </source>
</evidence>
<feature type="compositionally biased region" description="Basic and acidic residues" evidence="1">
    <location>
        <begin position="272"/>
        <end position="285"/>
    </location>
</feature>
<dbReference type="Proteomes" id="UP000242877">
    <property type="component" value="Unassembled WGS sequence"/>
</dbReference>
<dbReference type="EMBL" id="AZGZ01000040">
    <property type="protein sequence ID" value="KZZ87033.1"/>
    <property type="molecule type" value="Genomic_DNA"/>
</dbReference>
<protein>
    <recommendedName>
        <fullName evidence="6">Cytokine inducing-glycoprotein</fullName>
    </recommendedName>
</protein>
<evidence type="ECO:0000256" key="1">
    <source>
        <dbReference type="SAM" id="MobiDB-lite"/>
    </source>
</evidence>
<reference evidence="4 5" key="1">
    <citation type="journal article" date="2016" name="Genome Biol. Evol.">
        <title>Divergent and convergent evolution of fungal pathogenicity.</title>
        <authorList>
            <person name="Shang Y."/>
            <person name="Xiao G."/>
            <person name="Zheng P."/>
            <person name="Cen K."/>
            <person name="Zhan S."/>
            <person name="Wang C."/>
        </authorList>
    </citation>
    <scope>NUCLEOTIDE SEQUENCE [LARGE SCALE GENOMIC DNA]</scope>
    <source>
        <strain evidence="4 5">ARSEF 7405</strain>
    </source>
</reference>
<keyword evidence="2" id="KW-1133">Transmembrane helix</keyword>
<name>A0A162I0I2_9EURO</name>
<keyword evidence="5" id="KW-1185">Reference proteome</keyword>
<feature type="chain" id="PRO_5007835861" description="Cytokine inducing-glycoprotein" evidence="3">
    <location>
        <begin position="27"/>
        <end position="292"/>
    </location>
</feature>
<feature type="compositionally biased region" description="Polar residues" evidence="1">
    <location>
        <begin position="252"/>
        <end position="263"/>
    </location>
</feature>
<feature type="transmembrane region" description="Helical" evidence="2">
    <location>
        <begin position="175"/>
        <end position="197"/>
    </location>
</feature>
<dbReference type="AlphaFoldDB" id="A0A162I0I2"/>
<evidence type="ECO:0000256" key="3">
    <source>
        <dbReference type="SAM" id="SignalP"/>
    </source>
</evidence>
<proteinExistence type="predicted"/>
<gene>
    <name evidence="4" type="ORF">AAP_05979</name>
</gene>
<evidence type="ECO:0000313" key="4">
    <source>
        <dbReference type="EMBL" id="KZZ87033.1"/>
    </source>
</evidence>
<dbReference type="VEuPathDB" id="FungiDB:AAP_05979"/>
<dbReference type="OrthoDB" id="10546096at2759"/>